<dbReference type="AlphaFoldDB" id="A0A5M8E8P8"/>
<accession>A0A5M8E8P8</accession>
<proteinExistence type="predicted"/>
<dbReference type="RefSeq" id="WP_150056489.1">
    <property type="nucleotide sequence ID" value="NZ_VWXT01000637.1"/>
</dbReference>
<reference evidence="1 2" key="1">
    <citation type="submission" date="2019-09" db="EMBL/GenBank/DDBJ databases">
        <title>Genomic sequencing of 4 copper resistant soil isolates.</title>
        <authorList>
            <person name="Havryliuk O."/>
        </authorList>
    </citation>
    <scope>NUCLEOTIDE SEQUENCE [LARGE SCALE GENOMIC DNA]</scope>
    <source>
        <strain evidence="1 2">UKR4</strain>
    </source>
</reference>
<evidence type="ECO:0000313" key="2">
    <source>
        <dbReference type="Proteomes" id="UP000323909"/>
    </source>
</evidence>
<dbReference type="Proteomes" id="UP000323909">
    <property type="component" value="Unassembled WGS sequence"/>
</dbReference>
<protein>
    <submittedName>
        <fullName evidence="1">Uncharacterized protein</fullName>
    </submittedName>
</protein>
<gene>
    <name evidence="1" type="ORF">F3K53_29705</name>
</gene>
<organism evidence="1 2">
    <name type="scientific">Pseudomonas veronii</name>
    <dbReference type="NCBI Taxonomy" id="76761"/>
    <lineage>
        <taxon>Bacteria</taxon>
        <taxon>Pseudomonadati</taxon>
        <taxon>Pseudomonadota</taxon>
        <taxon>Gammaproteobacteria</taxon>
        <taxon>Pseudomonadales</taxon>
        <taxon>Pseudomonadaceae</taxon>
        <taxon>Pseudomonas</taxon>
    </lineage>
</organism>
<evidence type="ECO:0000313" key="1">
    <source>
        <dbReference type="EMBL" id="KAA6169297.1"/>
    </source>
</evidence>
<name>A0A5M8E8P8_PSEVE</name>
<comment type="caution">
    <text evidence="1">The sequence shown here is derived from an EMBL/GenBank/DDBJ whole genome shotgun (WGS) entry which is preliminary data.</text>
</comment>
<dbReference type="EMBL" id="VWXT01000637">
    <property type="protein sequence ID" value="KAA6169297.1"/>
    <property type="molecule type" value="Genomic_DNA"/>
</dbReference>
<sequence>MSSEVYRLTFWVGRFCLGANKTIRNLRVFFGHQKKATRAGWPKGKSGSLTWQDASCSADGDDYPQAWPGSEINSGYAVDSQSPPCDEAMGMTPGVLRTRKVRHGASINSTA</sequence>